<sequence>MAPHIEQYMPSYDIWLTLAETHHSTHDDSPAIRKIHDLAATNPQKYRELGDELGPVCDKTHKQEATPQEQPQEVVEIRKANLDLTEEVESKFDHII</sequence>
<name>A0A1G2ERI2_9BACT</name>
<evidence type="ECO:0000256" key="1">
    <source>
        <dbReference type="SAM" id="MobiDB-lite"/>
    </source>
</evidence>
<gene>
    <name evidence="2" type="ORF">A2427_01435</name>
</gene>
<dbReference type="Proteomes" id="UP000176326">
    <property type="component" value="Unassembled WGS sequence"/>
</dbReference>
<dbReference type="EMBL" id="MHMN01000036">
    <property type="protein sequence ID" value="OGZ27981.1"/>
    <property type="molecule type" value="Genomic_DNA"/>
</dbReference>
<reference evidence="2 3" key="1">
    <citation type="journal article" date="2016" name="Nat. Commun.">
        <title>Thousands of microbial genomes shed light on interconnected biogeochemical processes in an aquifer system.</title>
        <authorList>
            <person name="Anantharaman K."/>
            <person name="Brown C.T."/>
            <person name="Hug L.A."/>
            <person name="Sharon I."/>
            <person name="Castelle C.J."/>
            <person name="Probst A.J."/>
            <person name="Thomas B.C."/>
            <person name="Singh A."/>
            <person name="Wilkins M.J."/>
            <person name="Karaoz U."/>
            <person name="Brodie E.L."/>
            <person name="Williams K.H."/>
            <person name="Hubbard S.S."/>
            <person name="Banfield J.F."/>
        </authorList>
    </citation>
    <scope>NUCLEOTIDE SEQUENCE [LARGE SCALE GENOMIC DNA]</scope>
</reference>
<proteinExistence type="predicted"/>
<organism evidence="2 3">
    <name type="scientific">Candidatus Nealsonbacteria bacterium RIFOXYC1_FULL_40_7</name>
    <dbReference type="NCBI Taxonomy" id="1801678"/>
    <lineage>
        <taxon>Bacteria</taxon>
        <taxon>Candidatus Nealsoniibacteriota</taxon>
    </lineage>
</organism>
<dbReference type="AlphaFoldDB" id="A0A1G2ERI2"/>
<protein>
    <submittedName>
        <fullName evidence="2">Uncharacterized protein</fullName>
    </submittedName>
</protein>
<feature type="region of interest" description="Disordered" evidence="1">
    <location>
        <begin position="49"/>
        <end position="72"/>
    </location>
</feature>
<evidence type="ECO:0000313" key="2">
    <source>
        <dbReference type="EMBL" id="OGZ27981.1"/>
    </source>
</evidence>
<accession>A0A1G2ERI2</accession>
<evidence type="ECO:0000313" key="3">
    <source>
        <dbReference type="Proteomes" id="UP000176326"/>
    </source>
</evidence>
<comment type="caution">
    <text evidence="2">The sequence shown here is derived from an EMBL/GenBank/DDBJ whole genome shotgun (WGS) entry which is preliminary data.</text>
</comment>